<comment type="caution">
    <text evidence="2">The sequence shown here is derived from an EMBL/GenBank/DDBJ whole genome shotgun (WGS) entry which is preliminary data.</text>
</comment>
<accession>A0AAV7V0Z1</accession>
<evidence type="ECO:0000313" key="2">
    <source>
        <dbReference type="EMBL" id="KAJ1194848.1"/>
    </source>
</evidence>
<gene>
    <name evidence="2" type="ORF">NDU88_004133</name>
</gene>
<dbReference type="AlphaFoldDB" id="A0AAV7V0Z1"/>
<sequence>MARDDPGSAAGRRPLTGAGVRSLWEAPPRGGFLPPGDFPLRPSGRPADLRGIVGHPPSLHPAAQGGKGGGPRAVRHVVSGLQDFAPRDYSAVGGGKKKRKHTVSGSLPFICNRSYLRTREEGKVNRVCDG</sequence>
<dbReference type="EMBL" id="JANPWB010000004">
    <property type="protein sequence ID" value="KAJ1194848.1"/>
    <property type="molecule type" value="Genomic_DNA"/>
</dbReference>
<evidence type="ECO:0000313" key="3">
    <source>
        <dbReference type="Proteomes" id="UP001066276"/>
    </source>
</evidence>
<feature type="region of interest" description="Disordered" evidence="1">
    <location>
        <begin position="1"/>
        <end position="72"/>
    </location>
</feature>
<name>A0AAV7V0Z1_PLEWA</name>
<organism evidence="2 3">
    <name type="scientific">Pleurodeles waltl</name>
    <name type="common">Iberian ribbed newt</name>
    <dbReference type="NCBI Taxonomy" id="8319"/>
    <lineage>
        <taxon>Eukaryota</taxon>
        <taxon>Metazoa</taxon>
        <taxon>Chordata</taxon>
        <taxon>Craniata</taxon>
        <taxon>Vertebrata</taxon>
        <taxon>Euteleostomi</taxon>
        <taxon>Amphibia</taxon>
        <taxon>Batrachia</taxon>
        <taxon>Caudata</taxon>
        <taxon>Salamandroidea</taxon>
        <taxon>Salamandridae</taxon>
        <taxon>Pleurodelinae</taxon>
        <taxon>Pleurodeles</taxon>
    </lineage>
</organism>
<dbReference type="Proteomes" id="UP001066276">
    <property type="component" value="Chromosome 2_2"/>
</dbReference>
<evidence type="ECO:0000256" key="1">
    <source>
        <dbReference type="SAM" id="MobiDB-lite"/>
    </source>
</evidence>
<reference evidence="2" key="1">
    <citation type="journal article" date="2022" name="bioRxiv">
        <title>Sequencing and chromosome-scale assembly of the giantPleurodeles waltlgenome.</title>
        <authorList>
            <person name="Brown T."/>
            <person name="Elewa A."/>
            <person name="Iarovenko S."/>
            <person name="Subramanian E."/>
            <person name="Araus A.J."/>
            <person name="Petzold A."/>
            <person name="Susuki M."/>
            <person name="Suzuki K.-i.T."/>
            <person name="Hayashi T."/>
            <person name="Toyoda A."/>
            <person name="Oliveira C."/>
            <person name="Osipova E."/>
            <person name="Leigh N.D."/>
            <person name="Simon A."/>
            <person name="Yun M.H."/>
        </authorList>
    </citation>
    <scope>NUCLEOTIDE SEQUENCE</scope>
    <source>
        <strain evidence="2">20211129_DDA</strain>
        <tissue evidence="2">Liver</tissue>
    </source>
</reference>
<proteinExistence type="predicted"/>
<keyword evidence="3" id="KW-1185">Reference proteome</keyword>
<protein>
    <submittedName>
        <fullName evidence="2">Uncharacterized protein</fullName>
    </submittedName>
</protein>